<keyword evidence="2" id="KW-1185">Reference proteome</keyword>
<protein>
    <submittedName>
        <fullName evidence="1">22583_t:CDS:1</fullName>
    </submittedName>
</protein>
<name>A0ABN7UCN7_GIGMA</name>
<sequence length="39" mass="4491">MAKAISNKVVLLEQLYQIKKFLLKQQVRTRVAGEAGECW</sequence>
<proteinExistence type="predicted"/>
<dbReference type="Proteomes" id="UP000789901">
    <property type="component" value="Unassembled WGS sequence"/>
</dbReference>
<accession>A0ABN7UCN7</accession>
<evidence type="ECO:0000313" key="2">
    <source>
        <dbReference type="Proteomes" id="UP000789901"/>
    </source>
</evidence>
<organism evidence="1 2">
    <name type="scientific">Gigaspora margarita</name>
    <dbReference type="NCBI Taxonomy" id="4874"/>
    <lineage>
        <taxon>Eukaryota</taxon>
        <taxon>Fungi</taxon>
        <taxon>Fungi incertae sedis</taxon>
        <taxon>Mucoromycota</taxon>
        <taxon>Glomeromycotina</taxon>
        <taxon>Glomeromycetes</taxon>
        <taxon>Diversisporales</taxon>
        <taxon>Gigasporaceae</taxon>
        <taxon>Gigaspora</taxon>
    </lineage>
</organism>
<dbReference type="EMBL" id="CAJVQB010001497">
    <property type="protein sequence ID" value="CAG8538332.1"/>
    <property type="molecule type" value="Genomic_DNA"/>
</dbReference>
<reference evidence="1 2" key="1">
    <citation type="submission" date="2021-06" db="EMBL/GenBank/DDBJ databases">
        <authorList>
            <person name="Kallberg Y."/>
            <person name="Tangrot J."/>
            <person name="Rosling A."/>
        </authorList>
    </citation>
    <scope>NUCLEOTIDE SEQUENCE [LARGE SCALE GENOMIC DNA]</scope>
    <source>
        <strain evidence="1 2">120-4 pot B 10/14</strain>
    </source>
</reference>
<gene>
    <name evidence="1" type="ORF">GMARGA_LOCUS3958</name>
</gene>
<comment type="caution">
    <text evidence="1">The sequence shown here is derived from an EMBL/GenBank/DDBJ whole genome shotgun (WGS) entry which is preliminary data.</text>
</comment>
<evidence type="ECO:0000313" key="1">
    <source>
        <dbReference type="EMBL" id="CAG8538332.1"/>
    </source>
</evidence>